<accession>A0A1D6FF16</accession>
<reference evidence="2" key="1">
    <citation type="submission" date="2015-12" db="EMBL/GenBank/DDBJ databases">
        <title>Update maize B73 reference genome by single molecule sequencing technologies.</title>
        <authorList>
            <consortium name="Maize Genome Sequencing Project"/>
            <person name="Ware D."/>
        </authorList>
    </citation>
    <scope>NUCLEOTIDE SEQUENCE</scope>
    <source>
        <tissue evidence="2">Seedling</tissue>
    </source>
</reference>
<name>A0A1D6FF16_MAIZE</name>
<proteinExistence type="predicted"/>
<feature type="compositionally biased region" description="Basic and acidic residues" evidence="1">
    <location>
        <begin position="1"/>
        <end position="11"/>
    </location>
</feature>
<gene>
    <name evidence="2" type="ORF">ZEAMMB73_Zm00001d008731</name>
</gene>
<protein>
    <submittedName>
        <fullName evidence="2">Alba DNA/RNA-binding protein</fullName>
    </submittedName>
</protein>
<dbReference type="EMBL" id="CM000784">
    <property type="protein sequence ID" value="AQK90537.1"/>
    <property type="molecule type" value="Genomic_DNA"/>
</dbReference>
<feature type="region of interest" description="Disordered" evidence="1">
    <location>
        <begin position="1"/>
        <end position="88"/>
    </location>
</feature>
<feature type="non-terminal residue" evidence="2">
    <location>
        <position position="1"/>
    </location>
</feature>
<evidence type="ECO:0000256" key="1">
    <source>
        <dbReference type="SAM" id="MobiDB-lite"/>
    </source>
</evidence>
<feature type="compositionally biased region" description="Basic and acidic residues" evidence="1">
    <location>
        <begin position="41"/>
        <end position="52"/>
    </location>
</feature>
<sequence>NAEETRGGEARQRKRKPRVSSTNLVDPVATRCARITTDHGGGGDHRGLEEPHRHRRRGGFGRRRAEEGRRHQQQPHPGVQHQEAPLLLRKPRQEVYAAARRCGVVRSWNGHSDSCDRGRNSEE</sequence>
<organism evidence="2">
    <name type="scientific">Zea mays</name>
    <name type="common">Maize</name>
    <dbReference type="NCBI Taxonomy" id="4577"/>
    <lineage>
        <taxon>Eukaryota</taxon>
        <taxon>Viridiplantae</taxon>
        <taxon>Streptophyta</taxon>
        <taxon>Embryophyta</taxon>
        <taxon>Tracheophyta</taxon>
        <taxon>Spermatophyta</taxon>
        <taxon>Magnoliopsida</taxon>
        <taxon>Liliopsida</taxon>
        <taxon>Poales</taxon>
        <taxon>Poaceae</taxon>
        <taxon>PACMAD clade</taxon>
        <taxon>Panicoideae</taxon>
        <taxon>Andropogonodae</taxon>
        <taxon>Andropogoneae</taxon>
        <taxon>Tripsacinae</taxon>
        <taxon>Zea</taxon>
    </lineage>
</organism>
<feature type="compositionally biased region" description="Basic residues" evidence="1">
    <location>
        <begin position="53"/>
        <end position="62"/>
    </location>
</feature>
<evidence type="ECO:0000313" key="2">
    <source>
        <dbReference type="EMBL" id="AQK90537.1"/>
    </source>
</evidence>
<dbReference type="AlphaFoldDB" id="A0A1D6FF16"/>